<gene>
    <name evidence="1" type="ORF">F7Q99_26365</name>
</gene>
<keyword evidence="2" id="KW-1185">Reference proteome</keyword>
<dbReference type="RefSeq" id="WP_153465350.1">
    <property type="nucleotide sequence ID" value="NZ_WBOF01000001.1"/>
</dbReference>
<dbReference type="Proteomes" id="UP000450000">
    <property type="component" value="Unassembled WGS sequence"/>
</dbReference>
<organism evidence="1 2">
    <name type="scientific">Streptomyces kaniharaensis</name>
    <dbReference type="NCBI Taxonomy" id="212423"/>
    <lineage>
        <taxon>Bacteria</taxon>
        <taxon>Bacillati</taxon>
        <taxon>Actinomycetota</taxon>
        <taxon>Actinomycetes</taxon>
        <taxon>Kitasatosporales</taxon>
        <taxon>Streptomycetaceae</taxon>
        <taxon>Streptomyces</taxon>
    </lineage>
</organism>
<dbReference type="Pfam" id="PF11253">
    <property type="entry name" value="DUF3052"/>
    <property type="match status" value="1"/>
</dbReference>
<dbReference type="AlphaFoldDB" id="A0A6N7KZA9"/>
<evidence type="ECO:0000313" key="1">
    <source>
        <dbReference type="EMBL" id="MQS15697.1"/>
    </source>
</evidence>
<dbReference type="InterPro" id="IPR021412">
    <property type="entry name" value="DUF3052"/>
</dbReference>
<protein>
    <submittedName>
        <fullName evidence="1">DUF3052 domain-containing protein</fullName>
    </submittedName>
</protein>
<reference evidence="1 2" key="1">
    <citation type="submission" date="2019-09" db="EMBL/GenBank/DDBJ databases">
        <title>Genome Sequences of Streptomyces kaniharaensis ATCC 21070.</title>
        <authorList>
            <person name="Zhu W."/>
            <person name="De Crecy-Lagard V."/>
            <person name="Richards N.G."/>
        </authorList>
    </citation>
    <scope>NUCLEOTIDE SEQUENCE [LARGE SCALE GENOMIC DNA]</scope>
    <source>
        <strain evidence="1 2">SF-557</strain>
    </source>
</reference>
<dbReference type="EMBL" id="WBOF01000001">
    <property type="protein sequence ID" value="MQS15697.1"/>
    <property type="molecule type" value="Genomic_DNA"/>
</dbReference>
<sequence length="137" mass="15120">MATPEEERTNRAVQLGFELGMVVREVGYKDDADQDLHDSVDSIAARDLLDLDFDGLADAVLIWFRDEDGDLTSMLEYAIDELGEGGMIWLLTPKTGRDGHVEPSDIQDAARTAGLSRTRTISVAKDWNGSRLTAGRH</sequence>
<name>A0A6N7KZA9_9ACTN</name>
<accession>A0A6N7KZA9</accession>
<evidence type="ECO:0000313" key="2">
    <source>
        <dbReference type="Proteomes" id="UP000450000"/>
    </source>
</evidence>
<proteinExistence type="predicted"/>
<comment type="caution">
    <text evidence="1">The sequence shown here is derived from an EMBL/GenBank/DDBJ whole genome shotgun (WGS) entry which is preliminary data.</text>
</comment>
<dbReference type="OrthoDB" id="5185945at2"/>